<sequence length="273" mass="30164">MPRTQTDSNAPQRPDTAETTTDVQKGAVSVKPVSNAIRILRHLSQAGTPERSVDLARVLGINPSTCFNILRTLVMEDVVDFNPLSKRYSAGLGLARLVEQLVTQGQRVEFAKPLLQELAARLRVTVTLWRRMGPDRIVIVSSAASPTDVRIDMAEGQRLPILMGASGRLFATRMDLDEEKIRDDFEAIRWARPLPLKVYRQDVALAAERGWAVDDGYFSIGILAIAAPVFSPSGNIDFTVSAVLFRGQRDEEGIEEIGRTLVTFCAELSKVLF</sequence>
<reference evidence="9" key="3">
    <citation type="journal article" date="2000" name="J. Bacteriol.">
        <title>Genetic investigation of the catabolic pathway for degradation of abietane diterpenoids by Pseudomonas abietaniphila BKME-9.</title>
        <authorList>
            <person name="Martin V.J."/>
            <person name="Mohn W.W."/>
        </authorList>
    </citation>
    <scope>NUCLEOTIDE SEQUENCE</scope>
    <source>
        <strain evidence="9">BKME-9</strain>
    </source>
</reference>
<dbReference type="Proteomes" id="UP000182894">
    <property type="component" value="Unassembled WGS sequence"/>
</dbReference>
<feature type="domain" description="HTH iclR-type" evidence="7">
    <location>
        <begin position="30"/>
        <end position="92"/>
    </location>
</feature>
<dbReference type="InterPro" id="IPR036390">
    <property type="entry name" value="WH_DNA-bd_sf"/>
</dbReference>
<evidence type="ECO:0000256" key="6">
    <source>
        <dbReference type="SAM" id="MobiDB-lite"/>
    </source>
</evidence>
<dbReference type="Gene3D" id="1.10.10.10">
    <property type="entry name" value="Winged helix-like DNA-binding domain superfamily/Winged helix DNA-binding domain"/>
    <property type="match status" value="1"/>
</dbReference>
<dbReference type="PANTHER" id="PTHR30136">
    <property type="entry name" value="HELIX-TURN-HELIX TRANSCRIPTIONAL REGULATOR, ICLR FAMILY"/>
    <property type="match status" value="1"/>
</dbReference>
<keyword evidence="3" id="KW-0804">Transcription</keyword>
<dbReference type="PIR" id="T50938">
    <property type="entry name" value="T50938"/>
</dbReference>
<dbReference type="AlphaFoldDB" id="Q9X4X3"/>
<dbReference type="EMBL" id="FNCO01000002">
    <property type="protein sequence ID" value="SDG56959.1"/>
    <property type="molecule type" value="Genomic_DNA"/>
</dbReference>
<dbReference type="STRING" id="89065.SAMN05216605_102446"/>
<feature type="compositionally biased region" description="Polar residues" evidence="6">
    <location>
        <begin position="1"/>
        <end position="23"/>
    </location>
</feature>
<dbReference type="InterPro" id="IPR050707">
    <property type="entry name" value="HTH_MetabolicPath_Reg"/>
</dbReference>
<evidence type="ECO:0000256" key="4">
    <source>
        <dbReference type="ARBA" id="ARBA00040379"/>
    </source>
</evidence>
<name>Q9X4X3_9PSED</name>
<reference evidence="10" key="6">
    <citation type="submission" date="2016-10" db="EMBL/GenBank/DDBJ databases">
        <authorList>
            <person name="de Groot N.N."/>
        </authorList>
    </citation>
    <scope>NUCLEOTIDE SEQUENCE [LARGE SCALE GENOMIC DNA]</scope>
    <source>
        <strain evidence="10">ATCC 700689</strain>
    </source>
</reference>
<reference evidence="11" key="7">
    <citation type="submission" date="2016-10" db="EMBL/GenBank/DDBJ databases">
        <authorList>
            <person name="Varghese N."/>
            <person name="Submissions S."/>
        </authorList>
    </citation>
    <scope>NUCLEOTIDE SEQUENCE [LARGE SCALE GENOMIC DNA]</scope>
    <source>
        <strain evidence="11">ATCC 700689</strain>
    </source>
</reference>
<dbReference type="Pfam" id="PF01614">
    <property type="entry name" value="IclR_C"/>
    <property type="match status" value="1"/>
</dbReference>
<accession>Q9X4X3</accession>
<dbReference type="PROSITE" id="PS51077">
    <property type="entry name" value="HTH_ICLR"/>
    <property type="match status" value="1"/>
</dbReference>
<keyword evidence="11" id="KW-1185">Reference proteome</keyword>
<dbReference type="InterPro" id="IPR005471">
    <property type="entry name" value="Tscrpt_reg_IclR_N"/>
</dbReference>
<dbReference type="SMART" id="SM00346">
    <property type="entry name" value="HTH_ICLR"/>
    <property type="match status" value="1"/>
</dbReference>
<dbReference type="GO" id="GO:0003700">
    <property type="term" value="F:DNA-binding transcription factor activity"/>
    <property type="evidence" value="ECO:0007669"/>
    <property type="project" value="TreeGrafter"/>
</dbReference>
<reference evidence="9" key="1">
    <citation type="journal article" date="1999" name="J. Bacteriol.">
        <title>A novel aromatic-ring-hydroxylating dioxygenase from the diterpenoid-degrading bacterium Pseudomonas abietaniphila BKME-9.</title>
        <authorList>
            <person name="Martin V.J."/>
            <person name="Mohn W.W."/>
        </authorList>
    </citation>
    <scope>NUCLEOTIDE SEQUENCE</scope>
    <source>
        <strain evidence="9">BKME-9</strain>
    </source>
</reference>
<evidence type="ECO:0000256" key="5">
    <source>
        <dbReference type="ARBA" id="ARBA00042627"/>
    </source>
</evidence>
<reference evidence="9" key="4">
    <citation type="submission" date="2003-12" db="EMBL/GenBank/DDBJ databases">
        <authorList>
            <person name="Smith D.J."/>
            <person name="Mohn W.W."/>
        </authorList>
    </citation>
    <scope>NUCLEOTIDE SEQUENCE</scope>
    <source>
        <strain evidence="9">BKME-9</strain>
    </source>
</reference>
<dbReference type="InterPro" id="IPR014757">
    <property type="entry name" value="Tscrpt_reg_IclR_C"/>
</dbReference>
<protein>
    <recommendedName>
        <fullName evidence="4">HTH-type transcriptional repressor AllR</fullName>
    </recommendedName>
    <alternativeName>
        <fullName evidence="5">Negative regulator of allantoin and glyoxylate utilization operons</fullName>
    </alternativeName>
</protein>
<dbReference type="RefSeq" id="WP_074750878.1">
    <property type="nucleotide sequence ID" value="NZ_FNCO01000002.1"/>
</dbReference>
<evidence type="ECO:0000256" key="1">
    <source>
        <dbReference type="ARBA" id="ARBA00023015"/>
    </source>
</evidence>
<dbReference type="OrthoDB" id="6057486at2"/>
<evidence type="ECO:0000259" key="7">
    <source>
        <dbReference type="PROSITE" id="PS51077"/>
    </source>
</evidence>
<evidence type="ECO:0000256" key="2">
    <source>
        <dbReference type="ARBA" id="ARBA00023125"/>
    </source>
</evidence>
<dbReference type="InterPro" id="IPR036388">
    <property type="entry name" value="WH-like_DNA-bd_sf"/>
</dbReference>
<dbReference type="PROSITE" id="PS51078">
    <property type="entry name" value="ICLR_ED"/>
    <property type="match status" value="1"/>
</dbReference>
<evidence type="ECO:0000313" key="10">
    <source>
        <dbReference type="EMBL" id="SDG56959.1"/>
    </source>
</evidence>
<dbReference type="Gene3D" id="3.30.450.40">
    <property type="match status" value="1"/>
</dbReference>
<dbReference type="EMBL" id="AF119621">
    <property type="protein sequence ID" value="AAD21072.1"/>
    <property type="molecule type" value="Genomic_DNA"/>
</dbReference>
<keyword evidence="2" id="KW-0238">DNA-binding</keyword>
<proteinExistence type="predicted"/>
<reference evidence="9" key="5">
    <citation type="journal article" date="2004" name="J. Bacteriol.">
        <title>A cytochrome P450 involved in the metabolism of abietane diterpenoids by Pseudomonas abietaniphila BKME-9.</title>
        <authorList>
            <person name="Smith D.J."/>
            <person name="Martin V.J."/>
            <person name="Mohn W.W."/>
        </authorList>
    </citation>
    <scope>NUCLEOTIDE SEQUENCE</scope>
    <source>
        <strain evidence="9">BKME-9</strain>
    </source>
</reference>
<dbReference type="GO" id="GO:0045892">
    <property type="term" value="P:negative regulation of DNA-templated transcription"/>
    <property type="evidence" value="ECO:0007669"/>
    <property type="project" value="TreeGrafter"/>
</dbReference>
<evidence type="ECO:0000256" key="3">
    <source>
        <dbReference type="ARBA" id="ARBA00023163"/>
    </source>
</evidence>
<evidence type="ECO:0000259" key="8">
    <source>
        <dbReference type="PROSITE" id="PS51078"/>
    </source>
</evidence>
<reference evidence="9" key="2">
    <citation type="journal article" date="1999" name="Syst. Appl. Microbiol.">
        <title>Physiological and phylogenetic diversity of bacteria growing on resin acids.</title>
        <authorList>
            <person name="Mohn W.W."/>
            <person name="Wilson A.E."/>
            <person name="Bicho P."/>
            <person name="Moore E.R."/>
        </authorList>
    </citation>
    <scope>NUCLEOTIDE SEQUENCE</scope>
    <source>
        <strain evidence="9">BKME-9</strain>
    </source>
</reference>
<evidence type="ECO:0000313" key="9">
    <source>
        <dbReference type="EMBL" id="AAD21072.1"/>
    </source>
</evidence>
<dbReference type="InterPro" id="IPR029016">
    <property type="entry name" value="GAF-like_dom_sf"/>
</dbReference>
<gene>
    <name evidence="9" type="primary">ditR</name>
    <name evidence="10" type="ORF">SAMN05216605_102446</name>
</gene>
<evidence type="ECO:0000313" key="11">
    <source>
        <dbReference type="Proteomes" id="UP000182894"/>
    </source>
</evidence>
<organism evidence="9">
    <name type="scientific">Pseudomonas abietaniphila</name>
    <dbReference type="NCBI Taxonomy" id="89065"/>
    <lineage>
        <taxon>Bacteria</taxon>
        <taxon>Pseudomonadati</taxon>
        <taxon>Pseudomonadota</taxon>
        <taxon>Gammaproteobacteria</taxon>
        <taxon>Pseudomonadales</taxon>
        <taxon>Pseudomonadaceae</taxon>
        <taxon>Pseudomonas</taxon>
    </lineage>
</organism>
<dbReference type="SUPFAM" id="SSF55781">
    <property type="entry name" value="GAF domain-like"/>
    <property type="match status" value="1"/>
</dbReference>
<feature type="region of interest" description="Disordered" evidence="6">
    <location>
        <begin position="1"/>
        <end position="25"/>
    </location>
</feature>
<dbReference type="GO" id="GO:0003677">
    <property type="term" value="F:DNA binding"/>
    <property type="evidence" value="ECO:0007669"/>
    <property type="project" value="UniProtKB-KW"/>
</dbReference>
<keyword evidence="1" id="KW-0805">Transcription regulation</keyword>
<dbReference type="SUPFAM" id="SSF46785">
    <property type="entry name" value="Winged helix' DNA-binding domain"/>
    <property type="match status" value="1"/>
</dbReference>
<dbReference type="PANTHER" id="PTHR30136:SF24">
    <property type="entry name" value="HTH-TYPE TRANSCRIPTIONAL REPRESSOR ALLR"/>
    <property type="match status" value="1"/>
</dbReference>
<feature type="domain" description="IclR-ED" evidence="8">
    <location>
        <begin position="93"/>
        <end position="273"/>
    </location>
</feature>
<dbReference type="Pfam" id="PF09339">
    <property type="entry name" value="HTH_IclR"/>
    <property type="match status" value="1"/>
</dbReference>